<evidence type="ECO:0000313" key="4">
    <source>
        <dbReference type="Proteomes" id="UP000596742"/>
    </source>
</evidence>
<dbReference type="Proteomes" id="UP000596742">
    <property type="component" value="Unassembled WGS sequence"/>
</dbReference>
<dbReference type="Pfam" id="PF00092">
    <property type="entry name" value="VWA"/>
    <property type="match status" value="1"/>
</dbReference>
<dbReference type="SMART" id="SM00327">
    <property type="entry name" value="VWA"/>
    <property type="match status" value="1"/>
</dbReference>
<dbReference type="PROSITE" id="PS50234">
    <property type="entry name" value="VWFA"/>
    <property type="match status" value="1"/>
</dbReference>
<dbReference type="SUPFAM" id="SSF53300">
    <property type="entry name" value="vWA-like"/>
    <property type="match status" value="1"/>
</dbReference>
<dbReference type="EMBL" id="UYJE01005644">
    <property type="protein sequence ID" value="VDI38962.1"/>
    <property type="molecule type" value="Genomic_DNA"/>
</dbReference>
<dbReference type="Gene3D" id="3.40.50.410">
    <property type="entry name" value="von Willebrand factor, type A domain"/>
    <property type="match status" value="1"/>
</dbReference>
<feature type="domain" description="VWFA" evidence="2">
    <location>
        <begin position="44"/>
        <end position="228"/>
    </location>
</feature>
<dbReference type="InterPro" id="IPR036465">
    <property type="entry name" value="vWFA_dom_sf"/>
</dbReference>
<feature type="chain" id="PRO_5032526110" description="VWFA domain-containing protein" evidence="1">
    <location>
        <begin position="19"/>
        <end position="362"/>
    </location>
</feature>
<protein>
    <recommendedName>
        <fullName evidence="2">VWFA domain-containing protein</fullName>
    </recommendedName>
</protein>
<keyword evidence="4" id="KW-1185">Reference proteome</keyword>
<gene>
    <name evidence="3" type="ORF">MGAL_10B045056</name>
</gene>
<dbReference type="AlphaFoldDB" id="A0A8B6EUD2"/>
<name>A0A8B6EUD2_MYTGA</name>
<organism evidence="3 4">
    <name type="scientific">Mytilus galloprovincialis</name>
    <name type="common">Mediterranean mussel</name>
    <dbReference type="NCBI Taxonomy" id="29158"/>
    <lineage>
        <taxon>Eukaryota</taxon>
        <taxon>Metazoa</taxon>
        <taxon>Spiralia</taxon>
        <taxon>Lophotrochozoa</taxon>
        <taxon>Mollusca</taxon>
        <taxon>Bivalvia</taxon>
        <taxon>Autobranchia</taxon>
        <taxon>Pteriomorphia</taxon>
        <taxon>Mytilida</taxon>
        <taxon>Mytiloidea</taxon>
        <taxon>Mytilidae</taxon>
        <taxon>Mytilinae</taxon>
        <taxon>Mytilus</taxon>
    </lineage>
</organism>
<evidence type="ECO:0000259" key="2">
    <source>
        <dbReference type="PROSITE" id="PS50234"/>
    </source>
</evidence>
<reference evidence="3" key="1">
    <citation type="submission" date="2018-11" db="EMBL/GenBank/DDBJ databases">
        <authorList>
            <person name="Alioto T."/>
            <person name="Alioto T."/>
        </authorList>
    </citation>
    <scope>NUCLEOTIDE SEQUENCE</scope>
</reference>
<dbReference type="InterPro" id="IPR050525">
    <property type="entry name" value="ECM_Assembly_Org"/>
</dbReference>
<dbReference type="InterPro" id="IPR002035">
    <property type="entry name" value="VWF_A"/>
</dbReference>
<proteinExistence type="predicted"/>
<evidence type="ECO:0000313" key="3">
    <source>
        <dbReference type="EMBL" id="VDI38962.1"/>
    </source>
</evidence>
<comment type="caution">
    <text evidence="3">The sequence shown here is derived from an EMBL/GenBank/DDBJ whole genome shotgun (WGS) entry which is preliminary data.</text>
</comment>
<dbReference type="OrthoDB" id="6132182at2759"/>
<dbReference type="PANTHER" id="PTHR24020:SF20">
    <property type="entry name" value="PH DOMAIN-CONTAINING PROTEIN"/>
    <property type="match status" value="1"/>
</dbReference>
<dbReference type="CDD" id="cd01450">
    <property type="entry name" value="vWFA_subfamily_ECM"/>
    <property type="match status" value="1"/>
</dbReference>
<accession>A0A8B6EUD2</accession>
<dbReference type="PANTHER" id="PTHR24020">
    <property type="entry name" value="COLLAGEN ALPHA"/>
    <property type="match status" value="1"/>
</dbReference>
<sequence>MFLLNLIKVLVTIATVEAYYYHHPMTTTPPMPPVGEPICNAVADIVFVYDTSGSIVQRDTANPFMNFAKMKEFMINIVNAFNPVGPTGTQFAALCFSTLPNIHFFLNQYGTKNEIIDAINNFTTDPNLETAIGDALQVARNKFFLPKNGGGRNCSQCFVIVITDGEQNIGNASATTEADLLRNKSNCIVYVVSIGLANSAKLASIAGGSSNVFNVDSFALLNSTVNAVVQAACNDSKCTTAPVTPAPPVTPGTHVNYYGVKTLLQKLISLLNNKPKYGYRRYGSRRYQPKPVYVHKPVYIPRPVYNIDIDDNQRPVYRRQVYRRPVYQRPVYRRPVYQVRPRYQYRPRVRFGFRRRGRRYRG</sequence>
<evidence type="ECO:0000256" key="1">
    <source>
        <dbReference type="SAM" id="SignalP"/>
    </source>
</evidence>
<keyword evidence="1" id="KW-0732">Signal</keyword>
<feature type="signal peptide" evidence="1">
    <location>
        <begin position="1"/>
        <end position="18"/>
    </location>
</feature>